<dbReference type="EMBL" id="CDMY01000149">
    <property type="protein sequence ID" value="CEL93248.1"/>
    <property type="molecule type" value="Genomic_DNA"/>
</dbReference>
<proteinExistence type="predicted"/>
<dbReference type="InParanoid" id="A0A0G4ED34"/>
<dbReference type="VEuPathDB" id="CryptoDB:Vbra_7012"/>
<name>A0A0G4ED34_VITBC</name>
<evidence type="ECO:0000313" key="2">
    <source>
        <dbReference type="Proteomes" id="UP000041254"/>
    </source>
</evidence>
<dbReference type="OrthoDB" id="426852at2759"/>
<gene>
    <name evidence="1" type="ORF">Vbra_7012</name>
</gene>
<dbReference type="Proteomes" id="UP000041254">
    <property type="component" value="Unassembled WGS sequence"/>
</dbReference>
<reference evidence="1 2" key="1">
    <citation type="submission" date="2014-11" db="EMBL/GenBank/DDBJ databases">
        <authorList>
            <person name="Zhu J."/>
            <person name="Qi W."/>
            <person name="Song R."/>
        </authorList>
    </citation>
    <scope>NUCLEOTIDE SEQUENCE [LARGE SCALE GENOMIC DNA]</scope>
</reference>
<organism evidence="1 2">
    <name type="scientific">Vitrella brassicaformis (strain CCMP3155)</name>
    <dbReference type="NCBI Taxonomy" id="1169540"/>
    <lineage>
        <taxon>Eukaryota</taxon>
        <taxon>Sar</taxon>
        <taxon>Alveolata</taxon>
        <taxon>Colpodellida</taxon>
        <taxon>Vitrellaceae</taxon>
        <taxon>Vitrella</taxon>
    </lineage>
</organism>
<protein>
    <submittedName>
        <fullName evidence="1">Uncharacterized protein</fullName>
    </submittedName>
</protein>
<dbReference type="PhylomeDB" id="A0A0G4ED34"/>
<evidence type="ECO:0000313" key="1">
    <source>
        <dbReference type="EMBL" id="CEL93248.1"/>
    </source>
</evidence>
<sequence length="159" mass="17550">MDSTPLDAGLLARLLQAGVLPREYLEFSLEDKLKTLDSLQFAEAPDRSCADGSRKEITSGDLIPVDEVMHRTLSAKGVPSIALSSEDSDVFIGQQDLEEMMKDVKKWYPLTIGSSRIPPMALTRHTGGGKTRMLKMLGQALRDEKMNCIFITFNDATAM</sequence>
<accession>A0A0G4ED34</accession>
<dbReference type="AlphaFoldDB" id="A0A0G4ED34"/>
<keyword evidence="2" id="KW-1185">Reference proteome</keyword>